<dbReference type="InterPro" id="IPR023296">
    <property type="entry name" value="Glyco_hydro_beta-prop_sf"/>
</dbReference>
<keyword evidence="2 4" id="KW-0378">Hydrolase</keyword>
<evidence type="ECO:0000256" key="2">
    <source>
        <dbReference type="ARBA" id="ARBA00022801"/>
    </source>
</evidence>
<dbReference type="InterPro" id="IPR041542">
    <property type="entry name" value="GH43_C2"/>
</dbReference>
<dbReference type="InterPro" id="IPR013320">
    <property type="entry name" value="ConA-like_dom_sf"/>
</dbReference>
<evidence type="ECO:0000256" key="3">
    <source>
        <dbReference type="ARBA" id="ARBA00023295"/>
    </source>
</evidence>
<organism evidence="6 7">
    <name type="scientific">Aquimarina gracilis</name>
    <dbReference type="NCBI Taxonomy" id="874422"/>
    <lineage>
        <taxon>Bacteria</taxon>
        <taxon>Pseudomonadati</taxon>
        <taxon>Bacteroidota</taxon>
        <taxon>Flavobacteriia</taxon>
        <taxon>Flavobacteriales</taxon>
        <taxon>Flavobacteriaceae</taxon>
        <taxon>Aquimarina</taxon>
    </lineage>
</organism>
<dbReference type="RefSeq" id="WP_324178824.1">
    <property type="nucleotide sequence ID" value="NZ_BAABAW010000003.1"/>
</dbReference>
<dbReference type="PANTHER" id="PTHR42812:SF12">
    <property type="entry name" value="BETA-XYLOSIDASE-RELATED"/>
    <property type="match status" value="1"/>
</dbReference>
<proteinExistence type="inferred from homology"/>
<dbReference type="EMBL" id="JAYKLX010000002">
    <property type="protein sequence ID" value="MEB3344786.1"/>
    <property type="molecule type" value="Genomic_DNA"/>
</dbReference>
<dbReference type="Pfam" id="PF04616">
    <property type="entry name" value="Glyco_hydro_43"/>
    <property type="match status" value="1"/>
</dbReference>
<accession>A0ABU5ZRS5</accession>
<evidence type="ECO:0000256" key="4">
    <source>
        <dbReference type="RuleBase" id="RU361187"/>
    </source>
</evidence>
<feature type="domain" description="Beta-xylosidase C-terminal Concanavalin A-like" evidence="5">
    <location>
        <begin position="323"/>
        <end position="529"/>
    </location>
</feature>
<evidence type="ECO:0000259" key="5">
    <source>
        <dbReference type="Pfam" id="PF17851"/>
    </source>
</evidence>
<evidence type="ECO:0000256" key="1">
    <source>
        <dbReference type="ARBA" id="ARBA00009865"/>
    </source>
</evidence>
<name>A0ABU5ZRS5_9FLAO</name>
<protein>
    <submittedName>
        <fullName evidence="6">Glycoside hydrolase family 43 protein</fullName>
    </submittedName>
</protein>
<dbReference type="SUPFAM" id="SSF75005">
    <property type="entry name" value="Arabinanase/levansucrase/invertase"/>
    <property type="match status" value="1"/>
</dbReference>
<comment type="similarity">
    <text evidence="1 4">Belongs to the glycosyl hydrolase 43 family.</text>
</comment>
<dbReference type="Pfam" id="PF17851">
    <property type="entry name" value="GH43_C2"/>
    <property type="match status" value="1"/>
</dbReference>
<sequence>MSTIQNPILRGFNPDPSIVRVGEDYYIATSTFEWFPGVQIHHSRDLKNWRVIAQPLNRLSQLDLKGNPDSCGVWAPCLSYDDGVFYLVYSNVRSFDGIWKDTPNYLVTTTDIRGSWSDPIYLSSRGFDGSLFHDNDGKKYFLNMLVNHQQHKFFGGIELQEYDPKKQRLVGEVHYLHPGSSLGCTEGPHIFKKDDFYYLILAEGGTEYRHAMSIARSSSLLGPYELHPNTMILSSSENTTHPLQKAGHGDFVQTSDGKWYTVFLVGRPLTERGKCILGRETAIEEIEWKDNGWPYLKNGSKLPRIEVPEPNINEHSFNKSPIRDDFDAEELSFDFQSLRIPKNESWISLRERKGFLRLKGKESLTSTHTQALIARRVQHFDIEVSTAIEFYPDDILEMAGLVFYYNTGHYHYLHVTSNYKGTQKLLKVISSDHFEMTEQEQQIDVTGLSTIVLKGVLHHEELQFYYSIDQEQTFVPIGKVLDASILSDDYVRERDERYRPAFTGMFVGICCQDLGYNKKHADFDWFEYKEIHKK</sequence>
<gene>
    <name evidence="6" type="ORF">U6A24_04910</name>
</gene>
<dbReference type="Gene3D" id="2.60.120.200">
    <property type="match status" value="1"/>
</dbReference>
<evidence type="ECO:0000313" key="6">
    <source>
        <dbReference type="EMBL" id="MEB3344786.1"/>
    </source>
</evidence>
<keyword evidence="3 4" id="KW-0326">Glycosidase</keyword>
<dbReference type="CDD" id="cd09000">
    <property type="entry name" value="GH43_SXA-like"/>
    <property type="match status" value="1"/>
</dbReference>
<dbReference type="SUPFAM" id="SSF49899">
    <property type="entry name" value="Concanavalin A-like lectins/glucanases"/>
    <property type="match status" value="1"/>
</dbReference>
<comment type="caution">
    <text evidence="6">The sequence shown here is derived from an EMBL/GenBank/DDBJ whole genome shotgun (WGS) entry which is preliminary data.</text>
</comment>
<dbReference type="GO" id="GO:0016787">
    <property type="term" value="F:hydrolase activity"/>
    <property type="evidence" value="ECO:0007669"/>
    <property type="project" value="UniProtKB-KW"/>
</dbReference>
<dbReference type="PANTHER" id="PTHR42812">
    <property type="entry name" value="BETA-XYLOSIDASE"/>
    <property type="match status" value="1"/>
</dbReference>
<dbReference type="Proteomes" id="UP001327027">
    <property type="component" value="Unassembled WGS sequence"/>
</dbReference>
<evidence type="ECO:0000313" key="7">
    <source>
        <dbReference type="Proteomes" id="UP001327027"/>
    </source>
</evidence>
<keyword evidence="7" id="KW-1185">Reference proteome</keyword>
<dbReference type="InterPro" id="IPR051795">
    <property type="entry name" value="Glycosyl_Hydrlase_43"/>
</dbReference>
<dbReference type="Gene3D" id="2.115.10.20">
    <property type="entry name" value="Glycosyl hydrolase domain, family 43"/>
    <property type="match status" value="1"/>
</dbReference>
<dbReference type="InterPro" id="IPR006710">
    <property type="entry name" value="Glyco_hydro_43"/>
</dbReference>
<reference evidence="6 7" key="1">
    <citation type="journal article" date="2013" name="Int. J. Syst. Evol. Microbiol.">
        <title>Aquimarina gracilis sp. nov., isolated from the gut microflora of a mussel, Mytilus coruscus, and emended description of Aquimarina spongiae.</title>
        <authorList>
            <person name="Park S.C."/>
            <person name="Choe H.N."/>
            <person name="Baik K.S."/>
            <person name="Seong C.N."/>
        </authorList>
    </citation>
    <scope>NUCLEOTIDE SEQUENCE [LARGE SCALE GENOMIC DNA]</scope>
    <source>
        <strain evidence="6 7">PSC32</strain>
    </source>
</reference>